<name>A0A815M098_9BILA</name>
<dbReference type="Proteomes" id="UP000663881">
    <property type="component" value="Unassembled WGS sequence"/>
</dbReference>
<gene>
    <name evidence="3" type="ORF">OKA104_LOCUS24431</name>
    <name evidence="2" type="ORF">VCS650_LOCUS37531</name>
</gene>
<evidence type="ECO:0000256" key="1">
    <source>
        <dbReference type="SAM" id="MobiDB-lite"/>
    </source>
</evidence>
<protein>
    <submittedName>
        <fullName evidence="2">Uncharacterized protein</fullName>
    </submittedName>
</protein>
<dbReference type="AlphaFoldDB" id="A0A815M098"/>
<dbReference type="EMBL" id="CAJOAY010001954">
    <property type="protein sequence ID" value="CAF3905603.1"/>
    <property type="molecule type" value="Genomic_DNA"/>
</dbReference>
<evidence type="ECO:0000313" key="2">
    <source>
        <dbReference type="EMBL" id="CAF1417887.1"/>
    </source>
</evidence>
<feature type="region of interest" description="Disordered" evidence="1">
    <location>
        <begin position="39"/>
        <end position="58"/>
    </location>
</feature>
<dbReference type="Proteomes" id="UP000663891">
    <property type="component" value="Unassembled WGS sequence"/>
</dbReference>
<reference evidence="2" key="1">
    <citation type="submission" date="2021-02" db="EMBL/GenBank/DDBJ databases">
        <authorList>
            <person name="Nowell W R."/>
        </authorList>
    </citation>
    <scope>NUCLEOTIDE SEQUENCE</scope>
</reference>
<evidence type="ECO:0000313" key="3">
    <source>
        <dbReference type="EMBL" id="CAF3905603.1"/>
    </source>
</evidence>
<sequence>MKLVNDDKNVQPIIQMLLYFYFMNKDSIRLLNKTNDSKTQPVWRSLSPKRPAESISSIPQASMIYKSQQQINDRRQSQSYQLRYQTMNTASILPLMSGRSDVNTSAKII</sequence>
<comment type="caution">
    <text evidence="2">The sequence shown here is derived from an EMBL/GenBank/DDBJ whole genome shotgun (WGS) entry which is preliminary data.</text>
</comment>
<proteinExistence type="predicted"/>
<dbReference type="EMBL" id="CAJNON010001022">
    <property type="protein sequence ID" value="CAF1417887.1"/>
    <property type="molecule type" value="Genomic_DNA"/>
</dbReference>
<organism evidence="2 4">
    <name type="scientific">Adineta steineri</name>
    <dbReference type="NCBI Taxonomy" id="433720"/>
    <lineage>
        <taxon>Eukaryota</taxon>
        <taxon>Metazoa</taxon>
        <taxon>Spiralia</taxon>
        <taxon>Gnathifera</taxon>
        <taxon>Rotifera</taxon>
        <taxon>Eurotatoria</taxon>
        <taxon>Bdelloidea</taxon>
        <taxon>Adinetida</taxon>
        <taxon>Adinetidae</taxon>
        <taxon>Adineta</taxon>
    </lineage>
</organism>
<accession>A0A815M098</accession>
<evidence type="ECO:0000313" key="4">
    <source>
        <dbReference type="Proteomes" id="UP000663891"/>
    </source>
</evidence>